<keyword evidence="5 6" id="KW-0472">Membrane</keyword>
<dbReference type="PANTHER" id="PTHR30250">
    <property type="entry name" value="PST FAMILY PREDICTED COLANIC ACID TRANSPORTER"/>
    <property type="match status" value="1"/>
</dbReference>
<evidence type="ECO:0000313" key="8">
    <source>
        <dbReference type="Proteomes" id="UP000001822"/>
    </source>
</evidence>
<evidence type="ECO:0000256" key="4">
    <source>
        <dbReference type="ARBA" id="ARBA00022989"/>
    </source>
</evidence>
<dbReference type="GO" id="GO:0005886">
    <property type="term" value="C:plasma membrane"/>
    <property type="evidence" value="ECO:0007669"/>
    <property type="project" value="UniProtKB-SubCell"/>
</dbReference>
<accession>A0A6N4SUM1</accession>
<reference evidence="7 8" key="1">
    <citation type="journal article" date="2007" name="Appl. Environ. Microbiol.">
        <title>Genome sequence of the cellulolytic gliding bacterium Cytophaga hutchinsonii.</title>
        <authorList>
            <person name="Xie G."/>
            <person name="Bruce D.C."/>
            <person name="Challacombe J.F."/>
            <person name="Chertkov O."/>
            <person name="Detter J.C."/>
            <person name="Gilna P."/>
            <person name="Han C.S."/>
            <person name="Lucas S."/>
            <person name="Misra M."/>
            <person name="Myers G.L."/>
            <person name="Richardson P."/>
            <person name="Tapia R."/>
            <person name="Thayer N."/>
            <person name="Thompson L.S."/>
            <person name="Brettin T.S."/>
            <person name="Henrissat B."/>
            <person name="Wilson D.B."/>
            <person name="McBride M.J."/>
        </authorList>
    </citation>
    <scope>NUCLEOTIDE SEQUENCE [LARGE SCALE GENOMIC DNA]</scope>
    <source>
        <strain evidence="8">ATCC 33406 / DSM 1761 / CIP 103989 / NBRC 15051 / NCIMB 9469 / D465</strain>
    </source>
</reference>
<feature type="transmembrane region" description="Helical" evidence="6">
    <location>
        <begin position="115"/>
        <end position="137"/>
    </location>
</feature>
<dbReference type="AlphaFoldDB" id="A0A6N4SUM1"/>
<sequence length="508" mass="58053">MGIIIKQSIRSTIITYLGIAIGTVNVLWLYPKYFTPEQIGILRLLQDIPFLLSLFVRLGASNIIDRYFSYYRNDEMQHNGFLFIILLYPLLGYLIFLSGFFLFQEYWQSLYTEKSALFTGYMIFIVPLTFFMMYADIFEAYLRAYYQTFFSNFLKEVVLRIFVTVIVIGFAVKLLNFNSTILFYSLAYGALLLIMVLYIRKQKILFLTPNAAFFKNEKTKEIISFLLYIIPGAAGGIIAQKIDTLMIGAISGKNANEGLENVAVYSLAYFIGSVIEVPRKAITQISLPLLAKAFKENDQDAINVLYKKNSLIQFLSGVFIFGLIWLNVDDLFLFIPNSDVYRSGKYVILLIGVSKLFDMSTSINNEMIQFSQYFRFNLIAVILLGVVTIIMNLIFIPLYSIMGAALALVLTLFVYNIVKTIFIYSKMGMIPFSKEMIPALILACGILLVPLIIPFTCSSWQYALFIIPIKSLLFGLLFIFIVRLFKMSPEMNSLMDGALDYVRTCLKK</sequence>
<proteinExistence type="predicted"/>
<gene>
    <name evidence="7" type="ordered locus">CHU_2768</name>
</gene>
<name>A0A6N4SUM1_CYTH3</name>
<keyword evidence="8" id="KW-1185">Reference proteome</keyword>
<keyword evidence="3 6" id="KW-0812">Transmembrane</keyword>
<dbReference type="Pfam" id="PF01943">
    <property type="entry name" value="Polysacc_synt"/>
    <property type="match status" value="1"/>
</dbReference>
<dbReference type="RefSeq" id="WP_011586128.1">
    <property type="nucleotide sequence ID" value="NC_008255.1"/>
</dbReference>
<feature type="transmembrane region" description="Helical" evidence="6">
    <location>
        <begin position="50"/>
        <end position="68"/>
    </location>
</feature>
<feature type="transmembrane region" description="Helical" evidence="6">
    <location>
        <begin position="80"/>
        <end position="103"/>
    </location>
</feature>
<dbReference type="OrthoDB" id="88014at2"/>
<dbReference type="InterPro" id="IPR002797">
    <property type="entry name" value="Polysacc_synth"/>
</dbReference>
<protein>
    <submittedName>
        <fullName evidence="7">Uncharacterized protein</fullName>
    </submittedName>
</protein>
<feature type="transmembrane region" description="Helical" evidence="6">
    <location>
        <begin position="405"/>
        <end position="424"/>
    </location>
</feature>
<feature type="transmembrane region" description="Helical" evidence="6">
    <location>
        <begin position="157"/>
        <end position="175"/>
    </location>
</feature>
<comment type="subcellular location">
    <subcellularLocation>
        <location evidence="1">Cell membrane</location>
        <topology evidence="1">Multi-pass membrane protein</topology>
    </subcellularLocation>
</comment>
<evidence type="ECO:0000256" key="5">
    <source>
        <dbReference type="ARBA" id="ARBA00023136"/>
    </source>
</evidence>
<evidence type="ECO:0000256" key="1">
    <source>
        <dbReference type="ARBA" id="ARBA00004651"/>
    </source>
</evidence>
<organism evidence="7 8">
    <name type="scientific">Cytophaga hutchinsonii (strain ATCC 33406 / DSM 1761 / CIP 103989 / NBRC 15051 / NCIMB 9469 / D465)</name>
    <dbReference type="NCBI Taxonomy" id="269798"/>
    <lineage>
        <taxon>Bacteria</taxon>
        <taxon>Pseudomonadati</taxon>
        <taxon>Bacteroidota</taxon>
        <taxon>Cytophagia</taxon>
        <taxon>Cytophagales</taxon>
        <taxon>Cytophagaceae</taxon>
        <taxon>Cytophaga</taxon>
    </lineage>
</organism>
<dbReference type="InterPro" id="IPR050833">
    <property type="entry name" value="Poly_Biosynth_Transport"/>
</dbReference>
<feature type="transmembrane region" description="Helical" evidence="6">
    <location>
        <begin position="436"/>
        <end position="456"/>
    </location>
</feature>
<keyword evidence="4 6" id="KW-1133">Transmembrane helix</keyword>
<feature type="transmembrane region" description="Helical" evidence="6">
    <location>
        <begin position="12"/>
        <end position="30"/>
    </location>
</feature>
<evidence type="ECO:0000256" key="2">
    <source>
        <dbReference type="ARBA" id="ARBA00022475"/>
    </source>
</evidence>
<evidence type="ECO:0000256" key="3">
    <source>
        <dbReference type="ARBA" id="ARBA00022692"/>
    </source>
</evidence>
<dbReference type="KEGG" id="chu:CHU_2768"/>
<dbReference type="EMBL" id="CP000383">
    <property type="protein sequence ID" value="ABG60018.1"/>
    <property type="molecule type" value="Genomic_DNA"/>
</dbReference>
<feature type="transmembrane region" description="Helical" evidence="6">
    <location>
        <begin position="462"/>
        <end position="485"/>
    </location>
</feature>
<feature type="transmembrane region" description="Helical" evidence="6">
    <location>
        <begin position="311"/>
        <end position="328"/>
    </location>
</feature>
<feature type="transmembrane region" description="Helical" evidence="6">
    <location>
        <begin position="181"/>
        <end position="199"/>
    </location>
</feature>
<dbReference type="Proteomes" id="UP000001822">
    <property type="component" value="Chromosome"/>
</dbReference>
<dbReference type="PANTHER" id="PTHR30250:SF11">
    <property type="entry name" value="O-ANTIGEN TRANSPORTER-RELATED"/>
    <property type="match status" value="1"/>
</dbReference>
<evidence type="ECO:0000256" key="6">
    <source>
        <dbReference type="SAM" id="Phobius"/>
    </source>
</evidence>
<keyword evidence="2" id="KW-1003">Cell membrane</keyword>
<evidence type="ECO:0000313" key="7">
    <source>
        <dbReference type="EMBL" id="ABG60018.1"/>
    </source>
</evidence>
<feature type="transmembrane region" description="Helical" evidence="6">
    <location>
        <begin position="378"/>
        <end position="399"/>
    </location>
</feature>